<evidence type="ECO:0000313" key="2">
    <source>
        <dbReference type="Proteomes" id="UP000184310"/>
    </source>
</evidence>
<dbReference type="Proteomes" id="UP000184310">
    <property type="component" value="Unassembled WGS sequence"/>
</dbReference>
<keyword evidence="2" id="KW-1185">Reference proteome</keyword>
<accession>A0A1M6GU54</accession>
<gene>
    <name evidence="1" type="ORF">SAMN02745163_01385</name>
</gene>
<evidence type="ECO:0000313" key="1">
    <source>
        <dbReference type="EMBL" id="SHJ13370.1"/>
    </source>
</evidence>
<dbReference type="EMBL" id="FQZB01000006">
    <property type="protein sequence ID" value="SHJ13370.1"/>
    <property type="molecule type" value="Genomic_DNA"/>
</dbReference>
<dbReference type="RefSeq" id="WP_072985947.1">
    <property type="nucleotide sequence ID" value="NZ_FQZB01000006.1"/>
</dbReference>
<proteinExistence type="predicted"/>
<name>A0A1M6GU54_9CLOT</name>
<dbReference type="AlphaFoldDB" id="A0A1M6GU54"/>
<sequence>MSIQKKDEKSEKELLDEIYNIIGELSNIEINYCSWDELSKSEVVFKAREMLLEGFVKEFNEKQ</sequence>
<organism evidence="1 2">
    <name type="scientific">Clostridium cavendishii DSM 21758</name>
    <dbReference type="NCBI Taxonomy" id="1121302"/>
    <lineage>
        <taxon>Bacteria</taxon>
        <taxon>Bacillati</taxon>
        <taxon>Bacillota</taxon>
        <taxon>Clostridia</taxon>
        <taxon>Eubacteriales</taxon>
        <taxon>Clostridiaceae</taxon>
        <taxon>Clostridium</taxon>
    </lineage>
</organism>
<protein>
    <submittedName>
        <fullName evidence="1">Uncharacterized protein</fullName>
    </submittedName>
</protein>
<reference evidence="1 2" key="1">
    <citation type="submission" date="2016-11" db="EMBL/GenBank/DDBJ databases">
        <authorList>
            <person name="Jaros S."/>
            <person name="Januszkiewicz K."/>
            <person name="Wedrychowicz H."/>
        </authorList>
    </citation>
    <scope>NUCLEOTIDE SEQUENCE [LARGE SCALE GENOMIC DNA]</scope>
    <source>
        <strain evidence="1 2">DSM 21758</strain>
    </source>
</reference>